<comment type="catalytic activity">
    <reaction evidence="10">
        <text>uridine(54) in tRNA + (6R)-5,10-methylene-5,6,7,8-tetrahydrofolate + NADH + H(+) = 5-methyluridine(54) in tRNA + (6S)-5,6,7,8-tetrahydrofolate + NAD(+)</text>
        <dbReference type="Rhea" id="RHEA:16873"/>
        <dbReference type="Rhea" id="RHEA-COMP:10167"/>
        <dbReference type="Rhea" id="RHEA-COMP:10193"/>
        <dbReference type="ChEBI" id="CHEBI:15378"/>
        <dbReference type="ChEBI" id="CHEBI:15636"/>
        <dbReference type="ChEBI" id="CHEBI:57453"/>
        <dbReference type="ChEBI" id="CHEBI:57540"/>
        <dbReference type="ChEBI" id="CHEBI:57945"/>
        <dbReference type="ChEBI" id="CHEBI:65315"/>
        <dbReference type="ChEBI" id="CHEBI:74447"/>
        <dbReference type="EC" id="2.1.1.74"/>
    </reaction>
</comment>
<keyword evidence="9 10" id="KW-0520">NAD</keyword>
<dbReference type="InterPro" id="IPR036188">
    <property type="entry name" value="FAD/NAD-bd_sf"/>
</dbReference>
<dbReference type="AlphaFoldDB" id="A0A8A0RN96"/>
<dbReference type="InterPro" id="IPR004417">
    <property type="entry name" value="TrmFO"/>
</dbReference>
<dbReference type="GO" id="GO:0002098">
    <property type="term" value="P:tRNA wobble uridine modification"/>
    <property type="evidence" value="ECO:0007669"/>
    <property type="project" value="TreeGrafter"/>
</dbReference>
<evidence type="ECO:0000313" key="13">
    <source>
        <dbReference type="Proteomes" id="UP000662904"/>
    </source>
</evidence>
<dbReference type="PANTHER" id="PTHR11806">
    <property type="entry name" value="GLUCOSE INHIBITED DIVISION PROTEIN A"/>
    <property type="match status" value="1"/>
</dbReference>
<feature type="binding site" evidence="10">
    <location>
        <begin position="9"/>
        <end position="14"/>
    </location>
    <ligand>
        <name>FAD</name>
        <dbReference type="ChEBI" id="CHEBI:57692"/>
    </ligand>
</feature>
<comment type="catalytic activity">
    <reaction evidence="10">
        <text>uridine(54) in tRNA + (6R)-5,10-methylene-5,6,7,8-tetrahydrofolate + NADPH + H(+) = 5-methyluridine(54) in tRNA + (6S)-5,6,7,8-tetrahydrofolate + NADP(+)</text>
        <dbReference type="Rhea" id="RHEA:62372"/>
        <dbReference type="Rhea" id="RHEA-COMP:10167"/>
        <dbReference type="Rhea" id="RHEA-COMP:10193"/>
        <dbReference type="ChEBI" id="CHEBI:15378"/>
        <dbReference type="ChEBI" id="CHEBI:15636"/>
        <dbReference type="ChEBI" id="CHEBI:57453"/>
        <dbReference type="ChEBI" id="CHEBI:57783"/>
        <dbReference type="ChEBI" id="CHEBI:58349"/>
        <dbReference type="ChEBI" id="CHEBI:65315"/>
        <dbReference type="ChEBI" id="CHEBI:74447"/>
        <dbReference type="EC" id="2.1.1.74"/>
    </reaction>
</comment>
<dbReference type="EC" id="2.1.1.74" evidence="10"/>
<dbReference type="HAMAP" id="MF_01037">
    <property type="entry name" value="TrmFO"/>
    <property type="match status" value="1"/>
</dbReference>
<evidence type="ECO:0000256" key="5">
    <source>
        <dbReference type="ARBA" id="ARBA00022679"/>
    </source>
</evidence>
<name>A0A8A0RN96_9FIRM</name>
<evidence type="ECO:0000256" key="3">
    <source>
        <dbReference type="ARBA" id="ARBA00022603"/>
    </source>
</evidence>
<evidence type="ECO:0000256" key="4">
    <source>
        <dbReference type="ARBA" id="ARBA00022630"/>
    </source>
</evidence>
<evidence type="ECO:0000313" key="12">
    <source>
        <dbReference type="EMBL" id="QSQ09871.1"/>
    </source>
</evidence>
<dbReference type="GO" id="GO:0030488">
    <property type="term" value="P:tRNA methylation"/>
    <property type="evidence" value="ECO:0007669"/>
    <property type="project" value="TreeGrafter"/>
</dbReference>
<dbReference type="GO" id="GO:0050660">
    <property type="term" value="F:flavin adenine dinucleotide binding"/>
    <property type="evidence" value="ECO:0007669"/>
    <property type="project" value="UniProtKB-UniRule"/>
</dbReference>
<keyword evidence="5 10" id="KW-0808">Transferase</keyword>
<comment type="cofactor">
    <cofactor evidence="1 10">
        <name>FAD</name>
        <dbReference type="ChEBI" id="CHEBI:57692"/>
    </cofactor>
</comment>
<organism evidence="12 13">
    <name type="scientific">Koleobacter methoxysyntrophicus</name>
    <dbReference type="NCBI Taxonomy" id="2751313"/>
    <lineage>
        <taxon>Bacteria</taxon>
        <taxon>Bacillati</taxon>
        <taxon>Bacillota</taxon>
        <taxon>Clostridia</taxon>
        <taxon>Koleobacterales</taxon>
        <taxon>Koleobacteraceae</taxon>
        <taxon>Koleobacter</taxon>
    </lineage>
</organism>
<keyword evidence="4 10" id="KW-0285">Flavoprotein</keyword>
<evidence type="ECO:0000256" key="1">
    <source>
        <dbReference type="ARBA" id="ARBA00001974"/>
    </source>
</evidence>
<reference evidence="12" key="1">
    <citation type="submission" date="2020-07" db="EMBL/GenBank/DDBJ databases">
        <title>Koleobacter methoxysyntrophicus gen. nov., sp. nov., a novel anaerobic bacterium isolated from deep subsurface oil field and proposal of Koleobacterales ord. nov. in the phylum Firmicutes.</title>
        <authorList>
            <person name="Sakamoto S."/>
            <person name="Tamaki H."/>
        </authorList>
    </citation>
    <scope>NUCLEOTIDE SEQUENCE</scope>
    <source>
        <strain evidence="12">NRmbB1</strain>
    </source>
</reference>
<gene>
    <name evidence="12" type="primary">trmFO_1</name>
    <name evidence="10" type="synonym">trmFO</name>
    <name evidence="12" type="ORF">H0A61_02252</name>
</gene>
<keyword evidence="3 10" id="KW-0489">Methyltransferase</keyword>
<dbReference type="FunFam" id="3.50.50.60:FF:000040">
    <property type="entry name" value="Methylenetetrahydrofolate--tRNA-(uracil-5-)-methyltransferase TrmFO"/>
    <property type="match status" value="1"/>
</dbReference>
<dbReference type="RefSeq" id="WP_206707205.1">
    <property type="nucleotide sequence ID" value="NZ_CP059066.1"/>
</dbReference>
<comment type="function">
    <text evidence="10">Catalyzes the folate-dependent formation of 5-methyl-uridine at position 54 (M-5-U54) in all tRNAs.</text>
</comment>
<dbReference type="GO" id="GO:0047151">
    <property type="term" value="F:tRNA (uracil(54)-C5)-methyltransferase activity, 5,10-methylenetetrahydrofolate-dependent"/>
    <property type="evidence" value="ECO:0007669"/>
    <property type="project" value="UniProtKB-UniRule"/>
</dbReference>
<protein>
    <recommendedName>
        <fullName evidence="10">Methylenetetrahydrofolate--tRNA-(uracil-5-)-methyltransferase TrmFO</fullName>
        <ecNumber evidence="10">2.1.1.74</ecNumber>
    </recommendedName>
    <alternativeName>
        <fullName evidence="10">Folate-dependent tRNA (uracil-5-)-methyltransferase</fullName>
    </alternativeName>
    <alternativeName>
        <fullName evidence="10">Folate-dependent tRNA(M-5-U54)-methyltransferase</fullName>
    </alternativeName>
</protein>
<evidence type="ECO:0000256" key="6">
    <source>
        <dbReference type="ARBA" id="ARBA00022694"/>
    </source>
</evidence>
<accession>A0A8A0RN96</accession>
<keyword evidence="6 10" id="KW-0819">tRNA processing</keyword>
<dbReference type="InterPro" id="IPR002218">
    <property type="entry name" value="MnmG-rel"/>
</dbReference>
<dbReference type="Gene3D" id="3.50.50.60">
    <property type="entry name" value="FAD/NAD(P)-binding domain"/>
    <property type="match status" value="2"/>
</dbReference>
<evidence type="ECO:0000259" key="11">
    <source>
        <dbReference type="Pfam" id="PF01134"/>
    </source>
</evidence>
<dbReference type="EMBL" id="CP059066">
    <property type="protein sequence ID" value="QSQ09871.1"/>
    <property type="molecule type" value="Genomic_DNA"/>
</dbReference>
<evidence type="ECO:0000256" key="7">
    <source>
        <dbReference type="ARBA" id="ARBA00022827"/>
    </source>
</evidence>
<comment type="subcellular location">
    <subcellularLocation>
        <location evidence="10">Cytoplasm</location>
    </subcellularLocation>
</comment>
<evidence type="ECO:0000256" key="9">
    <source>
        <dbReference type="ARBA" id="ARBA00023027"/>
    </source>
</evidence>
<dbReference type="InterPro" id="IPR040131">
    <property type="entry name" value="MnmG_N"/>
</dbReference>
<dbReference type="NCBIfam" id="TIGR00137">
    <property type="entry name" value="gid_trmFO"/>
    <property type="match status" value="1"/>
</dbReference>
<dbReference type="Pfam" id="PF01134">
    <property type="entry name" value="GIDA"/>
    <property type="match status" value="1"/>
</dbReference>
<dbReference type="GO" id="GO:0005829">
    <property type="term" value="C:cytosol"/>
    <property type="evidence" value="ECO:0007669"/>
    <property type="project" value="TreeGrafter"/>
</dbReference>
<dbReference type="PANTHER" id="PTHR11806:SF2">
    <property type="entry name" value="METHYLENETETRAHYDROFOLATE--TRNA-(URACIL-5-)-METHYLTRANSFERASE TRMFO"/>
    <property type="match status" value="1"/>
</dbReference>
<evidence type="ECO:0000256" key="2">
    <source>
        <dbReference type="ARBA" id="ARBA00022490"/>
    </source>
</evidence>
<keyword evidence="8 10" id="KW-0521">NADP</keyword>
<proteinExistence type="inferred from homology"/>
<keyword evidence="2 10" id="KW-0963">Cytoplasm</keyword>
<feature type="domain" description="MnmG N-terminal" evidence="11">
    <location>
        <begin position="5"/>
        <end position="366"/>
    </location>
</feature>
<sequence length="440" mass="49407">MTKEIAVVGGGLAGSEAAWQIAQRGIKVRLYEMRPEKFTPAHRTSYLAELVCSNSFRSNSLENAAGILKQEMRMLKSIIMHCADSTKVPAGSALAVDRERFSVMVTEKLKHHPNIEIIRKEIKEIPVDGLITIIATGPLTSDALAENVKKITGSEYLYFYDAAAPIVFKDSIDFNKAFWASRYNKGGAHYINCPMNKKEYYDFYRELLSGERYGVKEFEKEIYFEGCMPIEVMAERGPDTLLFGPLKPVGIKDPKTNTQPFAVVQLRQDNKEGSLFNLVGFQTSLKWGEQKRIFRMIPGLEKAEFARYGFIHRNTFISSPKVLMPTMQVKQNKNLFFAGQITGVEGYIESAANGLVAGINAARLLIGIEPLVFPKETIIGALCSYITESDPENFQPMKSNFGILPQAEMGKLSKSEKKRILSRYALDKMACFIDKKITKN</sequence>
<evidence type="ECO:0000256" key="8">
    <source>
        <dbReference type="ARBA" id="ARBA00022857"/>
    </source>
</evidence>
<dbReference type="KEGG" id="kme:H0A61_02252"/>
<keyword evidence="7 10" id="KW-0274">FAD</keyword>
<dbReference type="SUPFAM" id="SSF51905">
    <property type="entry name" value="FAD/NAD(P)-binding domain"/>
    <property type="match status" value="1"/>
</dbReference>
<dbReference type="Proteomes" id="UP000662904">
    <property type="component" value="Chromosome"/>
</dbReference>
<keyword evidence="13" id="KW-1185">Reference proteome</keyword>
<comment type="similarity">
    <text evidence="10">Belongs to the MnmG family. TrmFO subfamily.</text>
</comment>
<dbReference type="NCBIfam" id="NF003739">
    <property type="entry name" value="PRK05335.1"/>
    <property type="match status" value="1"/>
</dbReference>
<evidence type="ECO:0000256" key="10">
    <source>
        <dbReference type="HAMAP-Rule" id="MF_01037"/>
    </source>
</evidence>